<dbReference type="EMBL" id="JALLPB020000100">
    <property type="protein sequence ID" value="KAL3817568.1"/>
    <property type="molecule type" value="Genomic_DNA"/>
</dbReference>
<dbReference type="Pfam" id="PF01965">
    <property type="entry name" value="DJ-1_PfpI"/>
    <property type="match status" value="1"/>
</dbReference>
<evidence type="ECO:0000259" key="2">
    <source>
        <dbReference type="Pfam" id="PF01965"/>
    </source>
</evidence>
<dbReference type="GO" id="GO:0005737">
    <property type="term" value="C:cytoplasm"/>
    <property type="evidence" value="ECO:0007669"/>
    <property type="project" value="UniProtKB-ARBA"/>
</dbReference>
<dbReference type="InterPro" id="IPR029062">
    <property type="entry name" value="Class_I_gatase-like"/>
</dbReference>
<dbReference type="FunFam" id="3.40.50.880:FF:000015">
    <property type="entry name" value="Protein DJ-1 homolog C"/>
    <property type="match status" value="1"/>
</dbReference>
<proteinExistence type="predicted"/>
<name>A0ABD3RZA9_9STRA</name>
<dbReference type="Proteomes" id="UP001530377">
    <property type="component" value="Unassembled WGS sequence"/>
</dbReference>
<dbReference type="InterPro" id="IPR006287">
    <property type="entry name" value="DJ-1"/>
</dbReference>
<keyword evidence="4" id="KW-1185">Reference proteome</keyword>
<evidence type="ECO:0000313" key="3">
    <source>
        <dbReference type="EMBL" id="KAL3817568.1"/>
    </source>
</evidence>
<dbReference type="InterPro" id="IPR002818">
    <property type="entry name" value="DJ-1/PfpI"/>
</dbReference>
<reference evidence="3 4" key="1">
    <citation type="submission" date="2024-10" db="EMBL/GenBank/DDBJ databases">
        <title>Updated reference genomes for cyclostephanoid diatoms.</title>
        <authorList>
            <person name="Roberts W.R."/>
            <person name="Alverson A.J."/>
        </authorList>
    </citation>
    <scope>NUCLEOTIDE SEQUENCE [LARGE SCALE GENOMIC DNA]</scope>
    <source>
        <strain evidence="3 4">AJA228-03</strain>
    </source>
</reference>
<dbReference type="PANTHER" id="PTHR48094:SF12">
    <property type="entry name" value="PARKINSON DISEASE PROTEIN 7 HOMOLOG"/>
    <property type="match status" value="1"/>
</dbReference>
<protein>
    <recommendedName>
        <fullName evidence="2">DJ-1/PfpI domain-containing protein</fullName>
    </recommendedName>
</protein>
<dbReference type="NCBIfam" id="TIGR01383">
    <property type="entry name" value="not_thiJ"/>
    <property type="match status" value="1"/>
</dbReference>
<dbReference type="PANTHER" id="PTHR48094">
    <property type="entry name" value="PROTEIN/NUCLEIC ACID DEGLYCASE DJ-1-RELATED"/>
    <property type="match status" value="1"/>
</dbReference>
<dbReference type="Gene3D" id="3.40.50.880">
    <property type="match status" value="1"/>
</dbReference>
<dbReference type="InterPro" id="IPR050325">
    <property type="entry name" value="Prot/Nucl_acid_deglycase"/>
</dbReference>
<dbReference type="CDD" id="cd03135">
    <property type="entry name" value="GATase1_DJ-1"/>
    <property type="match status" value="1"/>
</dbReference>
<gene>
    <name evidence="3" type="ORF">ACHAXA_010587</name>
</gene>
<accession>A0ABD3RZA9</accession>
<feature type="domain" description="DJ-1/PfpI" evidence="2">
    <location>
        <begin position="68"/>
        <end position="230"/>
    </location>
</feature>
<dbReference type="AlphaFoldDB" id="A0ABD3RZA9"/>
<sequence length="249" mass="25891">MVNYLQHIPSMKALAALTLSIGRFHSSSAFSAYRALRVAPLGGNHFQNGFSLSSSTTTVIMSMSSSAKRVLVPIADDSEEIETTCITDTLTRFGAEVVVASVKSGGELLCKMSRGVKIMADISIDEATGQEWDLVALPGGMPGAEHLRDSAALISILEKQHAAGKAYAAICASPAIVLASKGLLGEGATCYPAPGLTQLMSSPVANDVVVQGNVITSKGPGTSLKFAIALGEHLYGPDKAKVIADQMLL</sequence>
<evidence type="ECO:0000256" key="1">
    <source>
        <dbReference type="ARBA" id="ARBA00022737"/>
    </source>
</evidence>
<organism evidence="3 4">
    <name type="scientific">Cyclostephanos tholiformis</name>
    <dbReference type="NCBI Taxonomy" id="382380"/>
    <lineage>
        <taxon>Eukaryota</taxon>
        <taxon>Sar</taxon>
        <taxon>Stramenopiles</taxon>
        <taxon>Ochrophyta</taxon>
        <taxon>Bacillariophyta</taxon>
        <taxon>Coscinodiscophyceae</taxon>
        <taxon>Thalassiosirophycidae</taxon>
        <taxon>Stephanodiscales</taxon>
        <taxon>Stephanodiscaceae</taxon>
        <taxon>Cyclostephanos</taxon>
    </lineage>
</organism>
<comment type="caution">
    <text evidence="3">The sequence shown here is derived from an EMBL/GenBank/DDBJ whole genome shotgun (WGS) entry which is preliminary data.</text>
</comment>
<evidence type="ECO:0000313" key="4">
    <source>
        <dbReference type="Proteomes" id="UP001530377"/>
    </source>
</evidence>
<dbReference type="SUPFAM" id="SSF52317">
    <property type="entry name" value="Class I glutamine amidotransferase-like"/>
    <property type="match status" value="1"/>
</dbReference>
<keyword evidence="1" id="KW-0677">Repeat</keyword>